<evidence type="ECO:0000313" key="1">
    <source>
        <dbReference type="EMBL" id="NMN97805.1"/>
    </source>
</evidence>
<sequence length="475" mass="53525">MNDELLSAALLGTARKQPTYEGREARLQGDPATVLLEAAAMQHAFNRGAQTPTTATIPPPAEDDTRYLLPAEAIPRIIELLAIRSPLLPEWFHAAQKYDYRAPESMTAQLVAQAKALQEHRASILRLAGSRGQWLAAQNPEWADLVKPSTDNPDIWTYGTTNERKRWLTNLRAKDPNEARNYLQQTWDKENGNDRATLLAILETNLNPQDEPFLEATLDDRRADVRRIAANFLRQLPDSAYTARMAERAKRAIKAERTLMRTTVTVEPPTALDDEDRRDGLTEEGVVRQIVSSAPLSLWNDMFGSAEKAIRASISEEDRPLIIDAWSEAAAVQRNQEWADVLLPGSKHAEHLLPVASQQTRERYVRSLGDELLTAGPFNPLTTLNHPWSREVSAHVLKQMLRRADNAAKLPFRQRDRARHEAQRAIRLACAHLPIDAYPMARASADHCPDPAWAQTFTEIAHSLIQRKTMLEELQ</sequence>
<organism evidence="1 2">
    <name type="scientific">Antrihabitans stalactiti</name>
    <dbReference type="NCBI Taxonomy" id="2584121"/>
    <lineage>
        <taxon>Bacteria</taxon>
        <taxon>Bacillati</taxon>
        <taxon>Actinomycetota</taxon>
        <taxon>Actinomycetes</taxon>
        <taxon>Mycobacteriales</taxon>
        <taxon>Nocardiaceae</taxon>
        <taxon>Antrihabitans</taxon>
    </lineage>
</organism>
<evidence type="ECO:0000313" key="2">
    <source>
        <dbReference type="Proteomes" id="UP000535543"/>
    </source>
</evidence>
<dbReference type="Proteomes" id="UP000535543">
    <property type="component" value="Unassembled WGS sequence"/>
</dbReference>
<accession>A0A848KGA2</accession>
<proteinExistence type="predicted"/>
<comment type="caution">
    <text evidence="1">The sequence shown here is derived from an EMBL/GenBank/DDBJ whole genome shotgun (WGS) entry which is preliminary data.</text>
</comment>
<dbReference type="Pfam" id="PF18944">
    <property type="entry name" value="DUF5691"/>
    <property type="match status" value="1"/>
</dbReference>
<protein>
    <submittedName>
        <fullName evidence="1">Uncharacterized protein</fullName>
    </submittedName>
</protein>
<name>A0A848KGA2_9NOCA</name>
<keyword evidence="2" id="KW-1185">Reference proteome</keyword>
<reference evidence="1 2" key="1">
    <citation type="submission" date="2019-05" db="EMBL/GenBank/DDBJ databases">
        <authorList>
            <person name="Lee S.D."/>
        </authorList>
    </citation>
    <scope>NUCLEOTIDE SEQUENCE [LARGE SCALE GENOMIC DNA]</scope>
    <source>
        <strain evidence="1 2">YC2-7</strain>
    </source>
</reference>
<dbReference type="RefSeq" id="WP_169590995.1">
    <property type="nucleotide sequence ID" value="NZ_VCQU01000008.1"/>
</dbReference>
<gene>
    <name evidence="1" type="ORF">FGL95_22460</name>
</gene>
<dbReference type="AlphaFoldDB" id="A0A848KGA2"/>
<dbReference type="InterPro" id="IPR043746">
    <property type="entry name" value="DUF5691"/>
</dbReference>
<reference evidence="1 2" key="2">
    <citation type="submission" date="2020-06" db="EMBL/GenBank/DDBJ databases">
        <title>Antribacter stalactiti gen. nov., sp. nov., a new member of the family Nacardiaceae isolated from a cave.</title>
        <authorList>
            <person name="Kim I.S."/>
        </authorList>
    </citation>
    <scope>NUCLEOTIDE SEQUENCE [LARGE SCALE GENOMIC DNA]</scope>
    <source>
        <strain evidence="1 2">YC2-7</strain>
    </source>
</reference>
<dbReference type="EMBL" id="VCQU01000008">
    <property type="protein sequence ID" value="NMN97805.1"/>
    <property type="molecule type" value="Genomic_DNA"/>
</dbReference>